<protein>
    <recommendedName>
        <fullName evidence="3">F-box domain-containing protein</fullName>
    </recommendedName>
</protein>
<accession>A0A8J2IKK5</accession>
<evidence type="ECO:0000313" key="1">
    <source>
        <dbReference type="EMBL" id="CAG7559080.1"/>
    </source>
</evidence>
<dbReference type="AlphaFoldDB" id="A0A8J2IKK5"/>
<name>A0A8J2IKK5_FUSEQ</name>
<evidence type="ECO:0000313" key="2">
    <source>
        <dbReference type="Proteomes" id="UP000693738"/>
    </source>
</evidence>
<dbReference type="EMBL" id="CAJSTJ010000128">
    <property type="protein sequence ID" value="CAG7559080.1"/>
    <property type="molecule type" value="Genomic_DNA"/>
</dbReference>
<gene>
    <name evidence="1" type="ORF">FEQUK3_LOCUS4818</name>
</gene>
<dbReference type="CDD" id="cd09917">
    <property type="entry name" value="F-box_SF"/>
    <property type="match status" value="1"/>
</dbReference>
<proteinExistence type="predicted"/>
<comment type="caution">
    <text evidence="1">The sequence shown here is derived from an EMBL/GenBank/DDBJ whole genome shotgun (WGS) entry which is preliminary data.</text>
</comment>
<organism evidence="1 2">
    <name type="scientific">Fusarium equiseti</name>
    <name type="common">Fusarium scirpi</name>
    <dbReference type="NCBI Taxonomy" id="61235"/>
    <lineage>
        <taxon>Eukaryota</taxon>
        <taxon>Fungi</taxon>
        <taxon>Dikarya</taxon>
        <taxon>Ascomycota</taxon>
        <taxon>Pezizomycotina</taxon>
        <taxon>Sordariomycetes</taxon>
        <taxon>Hypocreomycetidae</taxon>
        <taxon>Hypocreales</taxon>
        <taxon>Nectriaceae</taxon>
        <taxon>Fusarium</taxon>
        <taxon>Fusarium incarnatum-equiseti species complex</taxon>
    </lineage>
</organism>
<evidence type="ECO:0008006" key="3">
    <source>
        <dbReference type="Google" id="ProtNLM"/>
    </source>
</evidence>
<sequence length="482" mass="55209">MVVTRSGKSTAAVTAKLPPEILYHIFQYFCSHCCNEYNWPFGPPPGSKEAQDTRTLLNLCRVSRSFRNVAQEILFHSFDPDYPRPSSRCNHWTRRLEPFLQTVAARPDLARSVKAVFLSRYLYENLDFWQSRKAFQDCVRALGKSLWKMFREVHKDSRSPVKQVFFLSHISLGAMDIWLPEIPPPASEKFFPELFSVLVAIVPNLAHLAISKSSSCRQMPRHWDVRPELLDFLGVDCISIKTIETHAPLENLLRRCPKLETCITDGWHDFPDMPTVKHLHLRHTDSLITLSCVNATDNLYEAIDIPRLHDSLEVLHLEARYLTPLPSLTKFDKLKYLFLDTHGIYGMVPVNQSPLYSQSVAKILPRNIVNLSVSSCFHTQDRWERDLCESLASEEDLFPALESVTSNEEISRKDLAELCDRLGLGWSHKDSGPQMDKSCQIFVGHFQVFGHKSLQAFLALITFLINGICEWSSTFQVNNLSC</sequence>
<reference evidence="1" key="1">
    <citation type="submission" date="2021-05" db="EMBL/GenBank/DDBJ databases">
        <authorList>
            <person name="Khan N."/>
        </authorList>
    </citation>
    <scope>NUCLEOTIDE SEQUENCE</scope>
</reference>
<dbReference type="Proteomes" id="UP000693738">
    <property type="component" value="Unassembled WGS sequence"/>
</dbReference>